<keyword evidence="1" id="KW-0732">Signal</keyword>
<feature type="chain" id="PRO_5008392065" description="Lipoprotein" evidence="1">
    <location>
        <begin position="24"/>
        <end position="172"/>
    </location>
</feature>
<dbReference type="RefSeq" id="WP_068762322.1">
    <property type="nucleotide sequence ID" value="NZ_LXIE01000028.1"/>
</dbReference>
<protein>
    <recommendedName>
        <fullName evidence="4">Lipoprotein</fullName>
    </recommendedName>
</protein>
<gene>
    <name evidence="2" type="ORF">A7A78_13365</name>
</gene>
<evidence type="ECO:0000313" key="3">
    <source>
        <dbReference type="Proteomes" id="UP000077552"/>
    </source>
</evidence>
<dbReference type="Proteomes" id="UP000077552">
    <property type="component" value="Unassembled WGS sequence"/>
</dbReference>
<accession>A0A1A9LCK0</accession>
<evidence type="ECO:0000256" key="1">
    <source>
        <dbReference type="SAM" id="SignalP"/>
    </source>
</evidence>
<feature type="signal peptide" evidence="1">
    <location>
        <begin position="1"/>
        <end position="23"/>
    </location>
</feature>
<evidence type="ECO:0000313" key="2">
    <source>
        <dbReference type="EMBL" id="OAD90933.1"/>
    </source>
</evidence>
<dbReference type="EMBL" id="LXIE01000028">
    <property type="protein sequence ID" value="OAD90933.1"/>
    <property type="molecule type" value="Genomic_DNA"/>
</dbReference>
<sequence length="172" mass="17811">MKTFKKSILVLMAVVAVSLTSCKKDDDGGGGGSAGSGTVVAKVNGNNFTSLDIASTASQSTGGGSTTITLQGSDASGKGIFIIINNYDGTGTYEFSDSNVFVTATYVEANVNNPQNSQTWSAPYQGSGVVGEVKISEKTDTKIKGTFNFMAKNVNGDQSIKNITDGSFDLNF</sequence>
<dbReference type="Pfam" id="PF19765">
    <property type="entry name" value="DUF6252"/>
    <property type="match status" value="1"/>
</dbReference>
<evidence type="ECO:0008006" key="4">
    <source>
        <dbReference type="Google" id="ProtNLM"/>
    </source>
</evidence>
<dbReference type="InterPro" id="IPR046219">
    <property type="entry name" value="DUF6252"/>
</dbReference>
<keyword evidence="3" id="KW-1185">Reference proteome</keyword>
<dbReference type="OrthoDB" id="824283at2"/>
<comment type="caution">
    <text evidence="2">The sequence shown here is derived from an EMBL/GenBank/DDBJ whole genome shotgun (WGS) entry which is preliminary data.</text>
</comment>
<reference evidence="2 3" key="1">
    <citation type="submission" date="2016-05" db="EMBL/GenBank/DDBJ databases">
        <title>Genome sequencing of Vitellibacter soesokkakensis RSSK-12.</title>
        <authorList>
            <person name="Thevarajoo S."/>
            <person name="Selvaratnam C."/>
            <person name="Goh K.M."/>
            <person name="Chan K.-G."/>
            <person name="Chong C.S."/>
        </authorList>
    </citation>
    <scope>NUCLEOTIDE SEQUENCE [LARGE SCALE GENOMIC DNA]</scope>
    <source>
        <strain evidence="2 3">RSSK-12</strain>
    </source>
</reference>
<dbReference type="STRING" id="1385699.A7A78_13365"/>
<name>A0A1A9LCK0_9FLAO</name>
<proteinExistence type="predicted"/>
<dbReference type="AlphaFoldDB" id="A0A1A9LCK0"/>
<dbReference type="PROSITE" id="PS51257">
    <property type="entry name" value="PROKAR_LIPOPROTEIN"/>
    <property type="match status" value="1"/>
</dbReference>
<organism evidence="2 3">
    <name type="scientific">Aequorivita soesokkakensis</name>
    <dbReference type="NCBI Taxonomy" id="1385699"/>
    <lineage>
        <taxon>Bacteria</taxon>
        <taxon>Pseudomonadati</taxon>
        <taxon>Bacteroidota</taxon>
        <taxon>Flavobacteriia</taxon>
        <taxon>Flavobacteriales</taxon>
        <taxon>Flavobacteriaceae</taxon>
        <taxon>Aequorivita</taxon>
    </lineage>
</organism>